<accession>A0A484APW6</accession>
<evidence type="ECO:0008006" key="4">
    <source>
        <dbReference type="Google" id="ProtNLM"/>
    </source>
</evidence>
<dbReference type="EMBL" id="LSRL02006904">
    <property type="protein sequence ID" value="TDG38252.1"/>
    <property type="molecule type" value="Genomic_DNA"/>
</dbReference>
<organism evidence="2 3">
    <name type="scientific">Drosophila navojoa</name>
    <name type="common">Fruit fly</name>
    <dbReference type="NCBI Taxonomy" id="7232"/>
    <lineage>
        <taxon>Eukaryota</taxon>
        <taxon>Metazoa</taxon>
        <taxon>Ecdysozoa</taxon>
        <taxon>Arthropoda</taxon>
        <taxon>Hexapoda</taxon>
        <taxon>Insecta</taxon>
        <taxon>Pterygota</taxon>
        <taxon>Neoptera</taxon>
        <taxon>Endopterygota</taxon>
        <taxon>Diptera</taxon>
        <taxon>Brachycera</taxon>
        <taxon>Muscomorpha</taxon>
        <taxon>Ephydroidea</taxon>
        <taxon>Drosophilidae</taxon>
        <taxon>Drosophila</taxon>
    </lineage>
</organism>
<proteinExistence type="predicted"/>
<dbReference type="GO" id="GO:0071897">
    <property type="term" value="P:DNA biosynthetic process"/>
    <property type="evidence" value="ECO:0007669"/>
    <property type="project" value="UniProtKB-ARBA"/>
</dbReference>
<protein>
    <recommendedName>
        <fullName evidence="4">Reverse transcriptase domain-containing protein</fullName>
    </recommendedName>
</protein>
<dbReference type="InterPro" id="IPR043128">
    <property type="entry name" value="Rev_trsase/Diguanyl_cyclase"/>
</dbReference>
<dbReference type="InterPro" id="IPR043502">
    <property type="entry name" value="DNA/RNA_pol_sf"/>
</dbReference>
<dbReference type="Gene3D" id="3.30.70.270">
    <property type="match status" value="2"/>
</dbReference>
<dbReference type="PANTHER" id="PTHR33064:SF37">
    <property type="entry name" value="RIBONUCLEASE H"/>
    <property type="match status" value="1"/>
</dbReference>
<dbReference type="InterPro" id="IPR051320">
    <property type="entry name" value="Viral_Replic_Matur_Polypro"/>
</dbReference>
<dbReference type="STRING" id="7232.A0A484APW6"/>
<dbReference type="SUPFAM" id="SSF56672">
    <property type="entry name" value="DNA/RNA polymerases"/>
    <property type="match status" value="1"/>
</dbReference>
<comment type="caution">
    <text evidence="2">The sequence shown here is derived from an EMBL/GenBank/DDBJ whole genome shotgun (WGS) entry which is preliminary data.</text>
</comment>
<dbReference type="PANTHER" id="PTHR33064">
    <property type="entry name" value="POL PROTEIN"/>
    <property type="match status" value="1"/>
</dbReference>
<dbReference type="AlphaFoldDB" id="A0A484APW6"/>
<gene>
    <name evidence="2" type="ORF">AWZ03_015326</name>
</gene>
<dbReference type="Proteomes" id="UP000295192">
    <property type="component" value="Unassembled WGS sequence"/>
</dbReference>
<evidence type="ECO:0000313" key="3">
    <source>
        <dbReference type="Proteomes" id="UP000295192"/>
    </source>
</evidence>
<feature type="region of interest" description="Disordered" evidence="1">
    <location>
        <begin position="109"/>
        <end position="137"/>
    </location>
</feature>
<keyword evidence="3" id="KW-1185">Reference proteome</keyword>
<sequence>MMPHAFAYLNDIIVIVIMNNLREVFRRLRTANLKINIDKCDLCKKELKKLGHKVTQDGICTHPDKVAAIAELKPPTNVKELRQYVGVASWYCRFVPDFAAAKSTAQKGHEVGVDGGAAKSIRDGKDQIDGVTGADVP</sequence>
<reference evidence="2 3" key="1">
    <citation type="journal article" date="2019" name="J. Hered.">
        <title>An Improved Genome Assembly for Drosophila navojoa, the Basal Species in the mojavensis Cluster.</title>
        <authorList>
            <person name="Vanderlinde T."/>
            <person name="Dupim E.G."/>
            <person name="Nazario-Yepiz N.O."/>
            <person name="Carvalho A.B."/>
        </authorList>
    </citation>
    <scope>NUCLEOTIDE SEQUENCE [LARGE SCALE GENOMIC DNA]</scope>
    <source>
        <strain evidence="2">Navoj_Jal97</strain>
        <tissue evidence="2">Whole organism</tissue>
    </source>
</reference>
<evidence type="ECO:0000256" key="1">
    <source>
        <dbReference type="SAM" id="MobiDB-lite"/>
    </source>
</evidence>
<evidence type="ECO:0000313" key="2">
    <source>
        <dbReference type="EMBL" id="TDG38252.1"/>
    </source>
</evidence>
<name>A0A484APW6_DRONA</name>